<dbReference type="RefSeq" id="XP_025030087.1">
    <property type="nucleotide sequence ID" value="XM_025174319.1"/>
</dbReference>
<dbReference type="OrthoDB" id="63265at2759"/>
<dbReference type="InterPro" id="IPR015943">
    <property type="entry name" value="WD40/YVTN_repeat-like_dom_sf"/>
</dbReference>
<keyword evidence="4" id="KW-1185">Reference proteome</keyword>
<dbReference type="Pfam" id="PF00400">
    <property type="entry name" value="WD40"/>
    <property type="match status" value="1"/>
</dbReference>
<dbReference type="AlphaFoldDB" id="A0A9F5J144"/>
<evidence type="ECO:0000256" key="1">
    <source>
        <dbReference type="ARBA" id="ARBA00022574"/>
    </source>
</evidence>
<evidence type="ECO:0000256" key="3">
    <source>
        <dbReference type="PROSITE-ProRule" id="PRU00221"/>
    </source>
</evidence>
<dbReference type="InterPro" id="IPR001680">
    <property type="entry name" value="WD40_rpt"/>
</dbReference>
<dbReference type="PANTHER" id="PTHR44019">
    <property type="entry name" value="WD REPEAT-CONTAINING PROTEIN 55"/>
    <property type="match status" value="1"/>
</dbReference>
<keyword evidence="1 3" id="KW-0853">WD repeat</keyword>
<dbReference type="SUPFAM" id="SSF50978">
    <property type="entry name" value="WD40 repeat-like"/>
    <property type="match status" value="1"/>
</dbReference>
<accession>A0A9F5J144</accession>
<dbReference type="InterPro" id="IPR050505">
    <property type="entry name" value="WDR55/POC1"/>
</dbReference>
<dbReference type="PROSITE" id="PS50082">
    <property type="entry name" value="WD_REPEATS_2"/>
    <property type="match status" value="1"/>
</dbReference>
<dbReference type="SMART" id="SM00320">
    <property type="entry name" value="WD40"/>
    <property type="match status" value="3"/>
</dbReference>
<evidence type="ECO:0000256" key="2">
    <source>
        <dbReference type="ARBA" id="ARBA00022737"/>
    </source>
</evidence>
<name>A0A9F5J144_PYTBI</name>
<dbReference type="Proteomes" id="UP000695026">
    <property type="component" value="Unplaced"/>
</dbReference>
<dbReference type="Gene3D" id="2.130.10.10">
    <property type="entry name" value="YVTN repeat-like/Quinoprotein amine dehydrogenase"/>
    <property type="match status" value="1"/>
</dbReference>
<dbReference type="GeneID" id="103053104"/>
<sequence length="494" mass="54929">MSEICLISCWLHFGHFRIACSERGPHPALLSDRLEGFSWAVKHFLPLDPTPGIPLPTELMPLAWKEAAETTFLWRNKCLRRWTFCNISVSPGMQTWKKYYLHRSKLESKMTSGQPSADYTCKAMRGHNGVIHDMAYLSANDHTFATGEVNSTICTASSDGTVRAWNVQEGTQIWSSPQQEVPLVNIITFPAFNLAATADRQGTIKLWHGTTGEELSTFSVLSSSCSMAAYTIKNNPFLTVGTGKGILYTLAATDLSQILYKNVFQNCGMELSLCSPDGQWIVVCPTCTAFSPKVFYTHCATHPEDDELMLSSPLPITNCHVMCWLPAESARITILHKNERMFHIVSFDIVIEKSKYKKNVTAQQVASFTLPAQEMIIMKGFGKQTLLIAAGPKLTVYSLSGTVLMAFEDHHKIITSIWVDPFHVVTSSMDLSLRVYSWKNDNKSSLLTSCYHLLGGSHRWSSGFKSVACDDVSIVGIVAGTDGKDILRAYSFHL</sequence>
<evidence type="ECO:0000313" key="5">
    <source>
        <dbReference type="RefSeq" id="XP_025030087.1"/>
    </source>
</evidence>
<dbReference type="PANTHER" id="PTHR44019:SF17">
    <property type="entry name" value="F-BOX_WD REPEAT-CONTAINING PROTEIN 12"/>
    <property type="match status" value="1"/>
</dbReference>
<gene>
    <name evidence="5" type="primary">FBXW12</name>
</gene>
<evidence type="ECO:0000313" key="4">
    <source>
        <dbReference type="Proteomes" id="UP000695026"/>
    </source>
</evidence>
<proteinExistence type="predicted"/>
<reference evidence="5" key="1">
    <citation type="submission" date="2025-08" db="UniProtKB">
        <authorList>
            <consortium name="RefSeq"/>
        </authorList>
    </citation>
    <scope>IDENTIFICATION</scope>
    <source>
        <tissue evidence="5">Liver</tissue>
    </source>
</reference>
<keyword evidence="2" id="KW-0677">Repeat</keyword>
<dbReference type="CTD" id="285231"/>
<feature type="repeat" description="WD" evidence="3">
    <location>
        <begin position="153"/>
        <end position="175"/>
    </location>
</feature>
<dbReference type="InterPro" id="IPR036322">
    <property type="entry name" value="WD40_repeat_dom_sf"/>
</dbReference>
<protein>
    <submittedName>
        <fullName evidence="5">F-box/WD repeat-containing protein 12 isoform X1</fullName>
    </submittedName>
</protein>
<organism evidence="4 5">
    <name type="scientific">Python bivittatus</name>
    <name type="common">Burmese python</name>
    <name type="synonym">Python molurus bivittatus</name>
    <dbReference type="NCBI Taxonomy" id="176946"/>
    <lineage>
        <taxon>Eukaryota</taxon>
        <taxon>Metazoa</taxon>
        <taxon>Chordata</taxon>
        <taxon>Craniata</taxon>
        <taxon>Vertebrata</taxon>
        <taxon>Euteleostomi</taxon>
        <taxon>Lepidosauria</taxon>
        <taxon>Squamata</taxon>
        <taxon>Bifurcata</taxon>
        <taxon>Unidentata</taxon>
        <taxon>Episquamata</taxon>
        <taxon>Toxicofera</taxon>
        <taxon>Serpentes</taxon>
        <taxon>Henophidia</taxon>
        <taxon>Pythonidae</taxon>
        <taxon>Python</taxon>
    </lineage>
</organism>
<dbReference type="OMA" id="CSPDQQW"/>